<reference evidence="2" key="1">
    <citation type="submission" date="2020-05" db="EMBL/GenBank/DDBJ databases">
        <authorList>
            <person name="Chiriac C."/>
            <person name="Salcher M."/>
            <person name="Ghai R."/>
            <person name="Kavagutti S V."/>
        </authorList>
    </citation>
    <scope>NUCLEOTIDE SEQUENCE</scope>
</reference>
<feature type="transmembrane region" description="Helical" evidence="1">
    <location>
        <begin position="102"/>
        <end position="119"/>
    </location>
</feature>
<evidence type="ECO:0000256" key="1">
    <source>
        <dbReference type="SAM" id="Phobius"/>
    </source>
</evidence>
<dbReference type="PIRSF" id="PIRSF026509">
    <property type="entry name" value="UCP026509"/>
    <property type="match status" value="1"/>
</dbReference>
<keyword evidence="1" id="KW-0472">Membrane</keyword>
<feature type="transmembrane region" description="Helical" evidence="1">
    <location>
        <begin position="52"/>
        <end position="76"/>
    </location>
</feature>
<accession>A0A6J6U3T6</accession>
<dbReference type="AlphaFoldDB" id="A0A6J6U3T6"/>
<feature type="transmembrane region" description="Helical" evidence="1">
    <location>
        <begin position="12"/>
        <end position="32"/>
    </location>
</feature>
<protein>
    <submittedName>
        <fullName evidence="2">Unannotated protein</fullName>
    </submittedName>
</protein>
<organism evidence="2">
    <name type="scientific">freshwater metagenome</name>
    <dbReference type="NCBI Taxonomy" id="449393"/>
    <lineage>
        <taxon>unclassified sequences</taxon>
        <taxon>metagenomes</taxon>
        <taxon>ecological metagenomes</taxon>
    </lineage>
</organism>
<keyword evidence="1" id="KW-1133">Transmembrane helix</keyword>
<dbReference type="Pfam" id="PF03350">
    <property type="entry name" value="UPF0114"/>
    <property type="match status" value="1"/>
</dbReference>
<feature type="transmembrane region" description="Helical" evidence="1">
    <location>
        <begin position="125"/>
        <end position="147"/>
    </location>
</feature>
<dbReference type="InterPro" id="IPR005134">
    <property type="entry name" value="UPF0114"/>
</dbReference>
<evidence type="ECO:0000313" key="2">
    <source>
        <dbReference type="EMBL" id="CAB4754015.1"/>
    </source>
</evidence>
<proteinExistence type="predicted"/>
<keyword evidence="1" id="KW-0812">Transmembrane</keyword>
<dbReference type="PANTHER" id="PTHR31721">
    <property type="entry name" value="OS06G0710300 PROTEIN"/>
    <property type="match status" value="1"/>
</dbReference>
<name>A0A6J6U3T6_9ZZZZ</name>
<sequence>MRRLIELSRFAVAVPAVTSIVASFVLMGIGVWEVVMSIIHLMDASVSIKLTVVAILTAVDTFLLATVLLVIGYGLYELFVDAEVKLPEWLEIRSLDDLKTKLIGVIVAILGVVFLGDLVDGSDANSVMLLGTGVGAVVIGLAAFTFATRRNGDGK</sequence>
<dbReference type="PANTHER" id="PTHR31721:SF4">
    <property type="entry name" value="OS06G0710300 PROTEIN"/>
    <property type="match status" value="1"/>
</dbReference>
<gene>
    <name evidence="2" type="ORF">UFOPK2810_00978</name>
</gene>
<dbReference type="EMBL" id="CAEZYZ010000156">
    <property type="protein sequence ID" value="CAB4754015.1"/>
    <property type="molecule type" value="Genomic_DNA"/>
</dbReference>